<dbReference type="Pfam" id="PF00884">
    <property type="entry name" value="Sulfatase"/>
    <property type="match status" value="1"/>
</dbReference>
<dbReference type="InterPro" id="IPR000917">
    <property type="entry name" value="Sulfatase_N"/>
</dbReference>
<dbReference type="KEGG" id="copr:Cop2CBH44_22980"/>
<evidence type="ECO:0000313" key="6">
    <source>
        <dbReference type="Proteomes" id="UP000594042"/>
    </source>
</evidence>
<evidence type="ECO:0000256" key="3">
    <source>
        <dbReference type="PIRSR" id="PIRSR600917-52"/>
    </source>
</evidence>
<dbReference type="InterPro" id="IPR017850">
    <property type="entry name" value="Alkaline_phosphatase_core_sf"/>
</dbReference>
<dbReference type="PANTHER" id="PTHR42693:SF53">
    <property type="entry name" value="ENDO-4-O-SULFATASE"/>
    <property type="match status" value="1"/>
</dbReference>
<dbReference type="EMBL" id="AP023322">
    <property type="protein sequence ID" value="BCI63945.1"/>
    <property type="molecule type" value="Genomic_DNA"/>
</dbReference>
<dbReference type="SUPFAM" id="SSF53649">
    <property type="entry name" value="Alkaline phosphatase-like"/>
    <property type="match status" value="1"/>
</dbReference>
<reference evidence="6" key="1">
    <citation type="submission" date="2020-07" db="EMBL/GenBank/DDBJ databases">
        <title>Complete genome sequencing of Coprobacter sp. strain 2CBH44.</title>
        <authorList>
            <person name="Sakamoto M."/>
            <person name="Murakami T."/>
            <person name="Mori H."/>
        </authorList>
    </citation>
    <scope>NUCLEOTIDE SEQUENCE [LARGE SCALE GENOMIC DNA]</scope>
    <source>
        <strain evidence="6">2CBH44</strain>
    </source>
</reference>
<protein>
    <submittedName>
        <fullName evidence="5">Heparan N-sulfatase</fullName>
    </submittedName>
</protein>
<evidence type="ECO:0000259" key="4">
    <source>
        <dbReference type="Pfam" id="PF00884"/>
    </source>
</evidence>
<dbReference type="CDD" id="cd16027">
    <property type="entry name" value="SGSH"/>
    <property type="match status" value="1"/>
</dbReference>
<dbReference type="GO" id="GO:0004065">
    <property type="term" value="F:arylsulfatase activity"/>
    <property type="evidence" value="ECO:0007669"/>
    <property type="project" value="TreeGrafter"/>
</dbReference>
<name>A0A7G1HW18_9BACT</name>
<gene>
    <name evidence="5" type="ORF">Cop2CBH44_22980</name>
</gene>
<evidence type="ECO:0000256" key="1">
    <source>
        <dbReference type="ARBA" id="ARBA00008779"/>
    </source>
</evidence>
<dbReference type="PROSITE" id="PS51257">
    <property type="entry name" value="PROKAR_LIPOPROTEIN"/>
    <property type="match status" value="1"/>
</dbReference>
<feature type="domain" description="Sulfatase N-terminal" evidence="4">
    <location>
        <begin position="26"/>
        <end position="312"/>
    </location>
</feature>
<proteinExistence type="inferred from homology"/>
<evidence type="ECO:0000313" key="5">
    <source>
        <dbReference type="EMBL" id="BCI63945.1"/>
    </source>
</evidence>
<keyword evidence="2" id="KW-0378">Hydrolase</keyword>
<comment type="PTM">
    <text evidence="3">The conversion to 3-oxoalanine (also known as C-formylglycine, FGly), of a serine or cysteine residue in prokaryotes and of a cysteine residue in eukaryotes, is critical for catalytic activity.</text>
</comment>
<dbReference type="AlphaFoldDB" id="A0A7G1HW18"/>
<evidence type="ECO:0000256" key="2">
    <source>
        <dbReference type="ARBA" id="ARBA00022801"/>
    </source>
</evidence>
<accession>A0A7G1HW18</accession>
<dbReference type="RefSeq" id="WP_200754848.1">
    <property type="nucleotide sequence ID" value="NZ_AP023322.1"/>
</dbReference>
<dbReference type="PANTHER" id="PTHR42693">
    <property type="entry name" value="ARYLSULFATASE FAMILY MEMBER"/>
    <property type="match status" value="1"/>
</dbReference>
<dbReference type="InterPro" id="IPR050738">
    <property type="entry name" value="Sulfatase"/>
</dbReference>
<dbReference type="Proteomes" id="UP000594042">
    <property type="component" value="Chromosome"/>
</dbReference>
<organism evidence="5 6">
    <name type="scientific">Coprobacter secundus subsp. similis</name>
    <dbReference type="NCBI Taxonomy" id="2751153"/>
    <lineage>
        <taxon>Bacteria</taxon>
        <taxon>Pseudomonadati</taxon>
        <taxon>Bacteroidota</taxon>
        <taxon>Bacteroidia</taxon>
        <taxon>Bacteroidales</taxon>
        <taxon>Barnesiellaceae</taxon>
        <taxon>Coprobacter</taxon>
    </lineage>
</organism>
<dbReference type="Gene3D" id="3.40.720.10">
    <property type="entry name" value="Alkaline Phosphatase, subunit A"/>
    <property type="match status" value="1"/>
</dbReference>
<keyword evidence="6" id="KW-1185">Reference proteome</keyword>
<comment type="similarity">
    <text evidence="1">Belongs to the sulfatase family.</text>
</comment>
<sequence length="477" mass="54634">MKPYISISLLAIGALASCTKPEKKQPNIVFILSDDHSYPYLGCYGSPDLKTPNIDKLAEDGVLYHRAYTTAPQSVPSRASLMTGRNVLDVEMSRFSAPLQRKYIAFPEILRENGYFTGICGRSYHLDGSDTKAPETIKTFEKYNLETFKDRVDYLRKGSDSLAVEQFREFLDLVPGEKPFFIQVNFHDPHRDFTAYEYEPDPAIIKMPSSMPDNKEFRAEQAGLYGEINRLDENVGYILKELEKRNLTDNTLIVFMGDNGSALLRGKGTLYDCGLHVPLIVKWKGKTKKNVDSYSLFSGEDLGPTFLDAAGIGVPEYMSGKSFVPTFTDPDYTVRDEMFAVRVSHGSGLPRSTDHFDLSRTVFTKDYKLIYNVLWREQYYPVDFVNMPSWKSLEELHNKGILEAKFEETIFPEKRPMFELYDLRNDPDEFVNLSGRPEYKSIEDSLKGKLHEWMIVYRDYVPLPIETEKTKPAANKK</sequence>
<feature type="modified residue" description="3-oxoalanine (Ser)" evidence="3">
    <location>
        <position position="74"/>
    </location>
</feature>